<gene>
    <name evidence="1" type="ORF">CEXT_359131</name>
</gene>
<dbReference type="Proteomes" id="UP001054945">
    <property type="component" value="Unassembled WGS sequence"/>
</dbReference>
<dbReference type="AlphaFoldDB" id="A0AAV4XQX6"/>
<proteinExistence type="predicted"/>
<accession>A0AAV4XQX6</accession>
<comment type="caution">
    <text evidence="1">The sequence shown here is derived from an EMBL/GenBank/DDBJ whole genome shotgun (WGS) entry which is preliminary data.</text>
</comment>
<evidence type="ECO:0008006" key="3">
    <source>
        <dbReference type="Google" id="ProtNLM"/>
    </source>
</evidence>
<evidence type="ECO:0000313" key="1">
    <source>
        <dbReference type="EMBL" id="GIY97452.1"/>
    </source>
</evidence>
<name>A0AAV4XQX6_CAEEX</name>
<dbReference type="EMBL" id="BPLR01000781">
    <property type="protein sequence ID" value="GIY97452.1"/>
    <property type="molecule type" value="Genomic_DNA"/>
</dbReference>
<organism evidence="1 2">
    <name type="scientific">Caerostris extrusa</name>
    <name type="common">Bark spider</name>
    <name type="synonym">Caerostris bankana</name>
    <dbReference type="NCBI Taxonomy" id="172846"/>
    <lineage>
        <taxon>Eukaryota</taxon>
        <taxon>Metazoa</taxon>
        <taxon>Ecdysozoa</taxon>
        <taxon>Arthropoda</taxon>
        <taxon>Chelicerata</taxon>
        <taxon>Arachnida</taxon>
        <taxon>Araneae</taxon>
        <taxon>Araneomorphae</taxon>
        <taxon>Entelegynae</taxon>
        <taxon>Araneoidea</taxon>
        <taxon>Araneidae</taxon>
        <taxon>Caerostris</taxon>
    </lineage>
</organism>
<keyword evidence="2" id="KW-1185">Reference proteome</keyword>
<protein>
    <recommendedName>
        <fullName evidence="3">Maturase K</fullName>
    </recommendedName>
</protein>
<reference evidence="1 2" key="1">
    <citation type="submission" date="2021-06" db="EMBL/GenBank/DDBJ databases">
        <title>Caerostris extrusa draft genome.</title>
        <authorList>
            <person name="Kono N."/>
            <person name="Arakawa K."/>
        </authorList>
    </citation>
    <scope>NUCLEOTIDE SEQUENCE [LARGE SCALE GENOMIC DNA]</scope>
</reference>
<evidence type="ECO:0000313" key="2">
    <source>
        <dbReference type="Proteomes" id="UP001054945"/>
    </source>
</evidence>
<sequence length="103" mass="11762">MNLRYQQCSFSALKTALIDSIIFRRDVEIIDFLLFQEDDQNFVFRDSVSGGIAEIMVLNRRRRCFLAMHLLKIVNYNLQGDMNSLRLFPIVGGSVKSLGPSSS</sequence>